<dbReference type="FunFam" id="3.30.200.20:FF:000042">
    <property type="entry name" value="Aurora kinase A"/>
    <property type="match status" value="1"/>
</dbReference>
<keyword evidence="12" id="KW-0832">Ubl conjugation</keyword>
<evidence type="ECO:0000256" key="6">
    <source>
        <dbReference type="ARBA" id="ARBA00022723"/>
    </source>
</evidence>
<keyword evidence="7 14" id="KW-0547">Nucleotide-binding</keyword>
<dbReference type="FunFam" id="1.10.510.10:FF:001415">
    <property type="entry name" value="Predicted protein"/>
    <property type="match status" value="1"/>
</dbReference>
<keyword evidence="20" id="KW-1185">Reference proteome</keyword>
<feature type="domain" description="Protein kinase" evidence="18">
    <location>
        <begin position="64"/>
        <end position="321"/>
    </location>
</feature>
<proteinExistence type="inferred from homology"/>
<keyword evidence="16" id="KW-0175">Coiled coil</keyword>
<dbReference type="GO" id="GO:0000226">
    <property type="term" value="P:microtubule cytoskeleton organization"/>
    <property type="evidence" value="ECO:0007669"/>
    <property type="project" value="TreeGrafter"/>
</dbReference>
<accession>A0A6J8C814</accession>
<keyword evidence="5 19" id="KW-0808">Transferase</keyword>
<evidence type="ECO:0000256" key="16">
    <source>
        <dbReference type="SAM" id="Coils"/>
    </source>
</evidence>
<dbReference type="SMART" id="SM00220">
    <property type="entry name" value="S_TKc"/>
    <property type="match status" value="1"/>
</dbReference>
<dbReference type="GO" id="GO:0005737">
    <property type="term" value="C:cytoplasm"/>
    <property type="evidence" value="ECO:0007669"/>
    <property type="project" value="TreeGrafter"/>
</dbReference>
<evidence type="ECO:0000256" key="11">
    <source>
        <dbReference type="ARBA" id="ARBA00022842"/>
    </source>
</evidence>
<evidence type="ECO:0000256" key="10">
    <source>
        <dbReference type="ARBA" id="ARBA00022840"/>
    </source>
</evidence>
<dbReference type="OrthoDB" id="504170at2759"/>
<dbReference type="GO" id="GO:0030154">
    <property type="term" value="P:cell differentiation"/>
    <property type="evidence" value="ECO:0007669"/>
    <property type="project" value="UniProtKB-KW"/>
</dbReference>
<dbReference type="SUPFAM" id="SSF56112">
    <property type="entry name" value="Protein kinase-like (PK-like)"/>
    <property type="match status" value="1"/>
</dbReference>
<dbReference type="EC" id="2.7.11.1" evidence="19"/>
<evidence type="ECO:0000259" key="18">
    <source>
        <dbReference type="PROSITE" id="PS50011"/>
    </source>
</evidence>
<evidence type="ECO:0000256" key="4">
    <source>
        <dbReference type="ARBA" id="ARBA00022553"/>
    </source>
</evidence>
<evidence type="ECO:0000256" key="5">
    <source>
        <dbReference type="ARBA" id="ARBA00022679"/>
    </source>
</evidence>
<keyword evidence="6" id="KW-0479">Metal-binding</keyword>
<dbReference type="GO" id="GO:0007283">
    <property type="term" value="P:spermatogenesis"/>
    <property type="evidence" value="ECO:0007669"/>
    <property type="project" value="UniProtKB-KW"/>
</dbReference>
<dbReference type="GO" id="GO:0005524">
    <property type="term" value="F:ATP binding"/>
    <property type="evidence" value="ECO:0007669"/>
    <property type="project" value="UniProtKB-UniRule"/>
</dbReference>
<dbReference type="PROSITE" id="PS00107">
    <property type="entry name" value="PROTEIN_KINASE_ATP"/>
    <property type="match status" value="1"/>
</dbReference>
<dbReference type="Gene3D" id="1.10.510.10">
    <property type="entry name" value="Transferase(Phosphotransferase) domain 1"/>
    <property type="match status" value="1"/>
</dbReference>
<name>A0A6J8C814_MYTCO</name>
<keyword evidence="10 14" id="KW-0067">ATP-binding</keyword>
<evidence type="ECO:0000256" key="1">
    <source>
        <dbReference type="ARBA" id="ARBA00001946"/>
    </source>
</evidence>
<evidence type="ECO:0000256" key="14">
    <source>
        <dbReference type="PROSITE-ProRule" id="PRU10141"/>
    </source>
</evidence>
<keyword evidence="8" id="KW-0418">Kinase</keyword>
<dbReference type="PANTHER" id="PTHR24346">
    <property type="entry name" value="MAP/MICROTUBULE AFFINITY-REGULATING KINASE"/>
    <property type="match status" value="1"/>
</dbReference>
<feature type="region of interest" description="Disordered" evidence="17">
    <location>
        <begin position="332"/>
        <end position="356"/>
    </location>
</feature>
<evidence type="ECO:0000256" key="13">
    <source>
        <dbReference type="ARBA" id="ARBA00022871"/>
    </source>
</evidence>
<feature type="binding site" evidence="14">
    <location>
        <position position="94"/>
    </location>
    <ligand>
        <name>ATP</name>
        <dbReference type="ChEBI" id="CHEBI:30616"/>
    </ligand>
</feature>
<evidence type="ECO:0000256" key="9">
    <source>
        <dbReference type="ARBA" id="ARBA00022782"/>
    </source>
</evidence>
<dbReference type="InterPro" id="IPR008271">
    <property type="entry name" value="Ser/Thr_kinase_AS"/>
</dbReference>
<keyword evidence="13" id="KW-0744">Spermatogenesis</keyword>
<dbReference type="PROSITE" id="PS00108">
    <property type="entry name" value="PROTEIN_KINASE_ST"/>
    <property type="match status" value="1"/>
</dbReference>
<dbReference type="GO" id="GO:0050321">
    <property type="term" value="F:tau-protein kinase activity"/>
    <property type="evidence" value="ECO:0007669"/>
    <property type="project" value="TreeGrafter"/>
</dbReference>
<evidence type="ECO:0000313" key="19">
    <source>
        <dbReference type="EMBL" id="CAC5391586.1"/>
    </source>
</evidence>
<protein>
    <submittedName>
        <fullName evidence="19">TSSK</fullName>
        <ecNumber evidence="19">2.7.11.1</ecNumber>
    </submittedName>
</protein>
<evidence type="ECO:0000313" key="20">
    <source>
        <dbReference type="Proteomes" id="UP000507470"/>
    </source>
</evidence>
<dbReference type="InterPro" id="IPR000719">
    <property type="entry name" value="Prot_kinase_dom"/>
</dbReference>
<evidence type="ECO:0000256" key="12">
    <source>
        <dbReference type="ARBA" id="ARBA00022843"/>
    </source>
</evidence>
<feature type="compositionally biased region" description="Basic and acidic residues" evidence="17">
    <location>
        <begin position="332"/>
        <end position="348"/>
    </location>
</feature>
<dbReference type="PROSITE" id="PS50011">
    <property type="entry name" value="PROTEIN_KINASE_DOM"/>
    <property type="match status" value="1"/>
</dbReference>
<organism evidence="19 20">
    <name type="scientific">Mytilus coruscus</name>
    <name type="common">Sea mussel</name>
    <dbReference type="NCBI Taxonomy" id="42192"/>
    <lineage>
        <taxon>Eukaryota</taxon>
        <taxon>Metazoa</taxon>
        <taxon>Spiralia</taxon>
        <taxon>Lophotrochozoa</taxon>
        <taxon>Mollusca</taxon>
        <taxon>Bivalvia</taxon>
        <taxon>Autobranchia</taxon>
        <taxon>Pteriomorphia</taxon>
        <taxon>Mytilida</taxon>
        <taxon>Mytiloidea</taxon>
        <taxon>Mytilidae</taxon>
        <taxon>Mytilinae</taxon>
        <taxon>Mytilus</taxon>
    </lineage>
</organism>
<dbReference type="AlphaFoldDB" id="A0A6J8C814"/>
<dbReference type="InterPro" id="IPR017441">
    <property type="entry name" value="Protein_kinase_ATP_BS"/>
</dbReference>
<evidence type="ECO:0000256" key="8">
    <source>
        <dbReference type="ARBA" id="ARBA00022777"/>
    </source>
</evidence>
<keyword evidence="9" id="KW-0221">Differentiation</keyword>
<evidence type="ECO:0000256" key="15">
    <source>
        <dbReference type="RuleBase" id="RU000304"/>
    </source>
</evidence>
<reference evidence="19 20" key="1">
    <citation type="submission" date="2020-06" db="EMBL/GenBank/DDBJ databases">
        <authorList>
            <person name="Li R."/>
            <person name="Bekaert M."/>
        </authorList>
    </citation>
    <scope>NUCLEOTIDE SEQUENCE [LARGE SCALE GENOMIC DNA]</scope>
    <source>
        <strain evidence="20">wild</strain>
    </source>
</reference>
<sequence length="356" mass="41779">MLPEKRSKKRMAEESSSKADKLLAELELMQSELEQVDVKRSLSSRNETVTYRPTYRAILAKKGYLVKQTLGSGSYSKVKYAHCFKHDRDKVAVKIIDRTKAPKDFQHRFLPREMEIWPKLRHPHIIRMLDIFEDSRRVYMILEFAENGDVLRYIQRNGAIKDIIARSWTRQICEAVRYLHEQNITHRDLKLENLLLDGTHTIKICDFGFVKEDCMRDLSRTYCGSKSYAAPEILKGEPYDPRKADIWAIGVILYIFVTGKMPYDESKGNQGVLEEHKRLNFPWQKFKKNVSDDCRCLILWLFSYDYKDRPDIYELLGSPWFKQDVKIRPENVKMEGASRKSEKQDKEAPSTSEHSG</sequence>
<dbReference type="Pfam" id="PF00069">
    <property type="entry name" value="Pkinase"/>
    <property type="match status" value="1"/>
</dbReference>
<dbReference type="GO" id="GO:0000287">
    <property type="term" value="F:magnesium ion binding"/>
    <property type="evidence" value="ECO:0007669"/>
    <property type="project" value="UniProtKB-ARBA"/>
</dbReference>
<dbReference type="InterPro" id="IPR011009">
    <property type="entry name" value="Kinase-like_dom_sf"/>
</dbReference>
<keyword evidence="4" id="KW-0597">Phosphoprotein</keyword>
<dbReference type="Proteomes" id="UP000507470">
    <property type="component" value="Unassembled WGS sequence"/>
</dbReference>
<evidence type="ECO:0000256" key="2">
    <source>
        <dbReference type="ARBA" id="ARBA00022473"/>
    </source>
</evidence>
<dbReference type="EMBL" id="CACVKT020004797">
    <property type="protein sequence ID" value="CAC5391586.1"/>
    <property type="molecule type" value="Genomic_DNA"/>
</dbReference>
<dbReference type="PANTHER" id="PTHR24346:SF102">
    <property type="entry name" value="TESTIS-SPECIFIC SERINE_THREONINE-PROTEIN KINASE 1"/>
    <property type="match status" value="1"/>
</dbReference>
<keyword evidence="3 15" id="KW-0723">Serine/threonine-protein kinase</keyword>
<dbReference type="GO" id="GO:0035556">
    <property type="term" value="P:intracellular signal transduction"/>
    <property type="evidence" value="ECO:0007669"/>
    <property type="project" value="TreeGrafter"/>
</dbReference>
<comment type="cofactor">
    <cofactor evidence="1">
        <name>Mg(2+)</name>
        <dbReference type="ChEBI" id="CHEBI:18420"/>
    </cofactor>
</comment>
<keyword evidence="2" id="KW-0217">Developmental protein</keyword>
<feature type="coiled-coil region" evidence="16">
    <location>
        <begin position="12"/>
        <end position="39"/>
    </location>
</feature>
<comment type="similarity">
    <text evidence="15">Belongs to the protein kinase superfamily.</text>
</comment>
<gene>
    <name evidence="19" type="ORF">MCOR_26590</name>
</gene>
<evidence type="ECO:0000256" key="7">
    <source>
        <dbReference type="ARBA" id="ARBA00022741"/>
    </source>
</evidence>
<evidence type="ECO:0000256" key="3">
    <source>
        <dbReference type="ARBA" id="ARBA00022527"/>
    </source>
</evidence>
<evidence type="ECO:0000256" key="17">
    <source>
        <dbReference type="SAM" id="MobiDB-lite"/>
    </source>
</evidence>
<keyword evidence="11" id="KW-0460">Magnesium</keyword>